<dbReference type="Proteomes" id="UP001431926">
    <property type="component" value="Chromosome"/>
</dbReference>
<dbReference type="RefSeq" id="WP_329357797.1">
    <property type="nucleotide sequence ID" value="NZ_CP109491.1"/>
</dbReference>
<dbReference type="InterPro" id="IPR049052">
    <property type="entry name" value="nSTAND1"/>
</dbReference>
<dbReference type="InterPro" id="IPR015943">
    <property type="entry name" value="WD40/YVTN_repeat-like_dom_sf"/>
</dbReference>
<evidence type="ECO:0000259" key="1">
    <source>
        <dbReference type="Pfam" id="PF20703"/>
    </source>
</evidence>
<name>A0ABZ1ZLE0_STRAQ</name>
<reference evidence="2" key="1">
    <citation type="submission" date="2022-10" db="EMBL/GenBank/DDBJ databases">
        <title>The complete genomes of actinobacterial strains from the NBC collection.</title>
        <authorList>
            <person name="Joergensen T.S."/>
            <person name="Alvarez Arevalo M."/>
            <person name="Sterndorff E.B."/>
            <person name="Faurdal D."/>
            <person name="Vuksanovic O."/>
            <person name="Mourched A.-S."/>
            <person name="Charusanti P."/>
            <person name="Shaw S."/>
            <person name="Blin K."/>
            <person name="Weber T."/>
        </authorList>
    </citation>
    <scope>NUCLEOTIDE SEQUENCE</scope>
    <source>
        <strain evidence="2">NBC_01436</strain>
    </source>
</reference>
<protein>
    <submittedName>
        <fullName evidence="2">WD40 domain-containing protein</fullName>
    </submittedName>
</protein>
<gene>
    <name evidence="2" type="ORF">OG367_26650</name>
</gene>
<evidence type="ECO:0000313" key="3">
    <source>
        <dbReference type="Proteomes" id="UP001431926"/>
    </source>
</evidence>
<dbReference type="Pfam" id="PF20703">
    <property type="entry name" value="nSTAND1"/>
    <property type="match status" value="1"/>
</dbReference>
<feature type="domain" description="Novel STAND NTPase 1" evidence="1">
    <location>
        <begin position="4"/>
        <end position="100"/>
    </location>
</feature>
<evidence type="ECO:0000313" key="2">
    <source>
        <dbReference type="EMBL" id="WUX39566.1"/>
    </source>
</evidence>
<dbReference type="EMBL" id="CP109491">
    <property type="protein sequence ID" value="WUX39566.1"/>
    <property type="molecule type" value="Genomic_DNA"/>
</dbReference>
<keyword evidence="3" id="KW-1185">Reference proteome</keyword>
<proteinExistence type="predicted"/>
<sequence length="308" mass="33155">MFTLLTIVAPDGRLARRHLSVGQLRAACATDPAEVDAVVAKFAADRLLVAGGTGVEIAHDVLLAAWHQLAAWLEGDRLDRALHSQLLTDTTTWLDHDKHKAYLYPAARLAEARAAADRWTADPERYPQPTADAAEFLLAGHRTARRGTRIRRTLITVLAVLTATSITLAAVTSQYAEREVRAATDASRQHAAESLNISTAKPVTARRLAASAWHVSPTNQAREAMAQLLNEQQRNGMLPASPDTVAQVAFSSDGSLLATANDDGTVYLAKMRLFADMFAALCSDVGAPTSNEWKEYASGEPMTDACAS</sequence>
<accession>A0ABZ1ZLE0</accession>
<dbReference type="Gene3D" id="2.130.10.10">
    <property type="entry name" value="YVTN repeat-like/Quinoprotein amine dehydrogenase"/>
    <property type="match status" value="1"/>
</dbReference>
<organism evidence="2 3">
    <name type="scientific">Streptomyces anulatus</name>
    <name type="common">Streptomyces chrysomallus</name>
    <dbReference type="NCBI Taxonomy" id="1892"/>
    <lineage>
        <taxon>Bacteria</taxon>
        <taxon>Bacillati</taxon>
        <taxon>Actinomycetota</taxon>
        <taxon>Actinomycetes</taxon>
        <taxon>Kitasatosporales</taxon>
        <taxon>Streptomycetaceae</taxon>
        <taxon>Streptomyces</taxon>
    </lineage>
</organism>